<dbReference type="GO" id="GO:0055085">
    <property type="term" value="P:transmembrane transport"/>
    <property type="evidence" value="ECO:0007669"/>
    <property type="project" value="InterPro"/>
</dbReference>
<dbReference type="InterPro" id="IPR000515">
    <property type="entry name" value="MetI-like"/>
</dbReference>
<keyword evidence="3" id="KW-1003">Cell membrane</keyword>
<feature type="transmembrane region" description="Helical" evidence="7">
    <location>
        <begin position="183"/>
        <end position="206"/>
    </location>
</feature>
<evidence type="ECO:0000256" key="7">
    <source>
        <dbReference type="RuleBase" id="RU363032"/>
    </source>
</evidence>
<dbReference type="CDD" id="cd06261">
    <property type="entry name" value="TM_PBP2"/>
    <property type="match status" value="1"/>
</dbReference>
<dbReference type="Proteomes" id="UP000247476">
    <property type="component" value="Unassembled WGS sequence"/>
</dbReference>
<comment type="subcellular location">
    <subcellularLocation>
        <location evidence="1 7">Cell membrane</location>
        <topology evidence="1 7">Multi-pass membrane protein</topology>
    </subcellularLocation>
</comment>
<feature type="transmembrane region" description="Helical" evidence="7">
    <location>
        <begin position="79"/>
        <end position="100"/>
    </location>
</feature>
<dbReference type="PANTHER" id="PTHR43744:SF9">
    <property type="entry name" value="POLYGALACTURONAN_RHAMNOGALACTURONAN TRANSPORT SYSTEM PERMEASE PROTEIN YTCP"/>
    <property type="match status" value="1"/>
</dbReference>
<accession>A0A2V5K136</accession>
<dbReference type="PROSITE" id="PS50928">
    <property type="entry name" value="ABC_TM1"/>
    <property type="match status" value="1"/>
</dbReference>
<evidence type="ECO:0000313" key="9">
    <source>
        <dbReference type="EMBL" id="PYI52849.1"/>
    </source>
</evidence>
<keyword evidence="2 7" id="KW-0813">Transport</keyword>
<evidence type="ECO:0000256" key="1">
    <source>
        <dbReference type="ARBA" id="ARBA00004651"/>
    </source>
</evidence>
<feature type="transmembrane region" description="Helical" evidence="7">
    <location>
        <begin position="257"/>
        <end position="276"/>
    </location>
</feature>
<evidence type="ECO:0000313" key="10">
    <source>
        <dbReference type="Proteomes" id="UP000247476"/>
    </source>
</evidence>
<proteinExistence type="inferred from homology"/>
<feature type="domain" description="ABC transmembrane type-1" evidence="8">
    <location>
        <begin position="75"/>
        <end position="276"/>
    </location>
</feature>
<dbReference type="AlphaFoldDB" id="A0A2V5K136"/>
<evidence type="ECO:0000256" key="2">
    <source>
        <dbReference type="ARBA" id="ARBA00022448"/>
    </source>
</evidence>
<evidence type="ECO:0000256" key="5">
    <source>
        <dbReference type="ARBA" id="ARBA00022989"/>
    </source>
</evidence>
<evidence type="ECO:0000259" key="8">
    <source>
        <dbReference type="PROSITE" id="PS50928"/>
    </source>
</evidence>
<evidence type="ECO:0000256" key="6">
    <source>
        <dbReference type="ARBA" id="ARBA00023136"/>
    </source>
</evidence>
<comment type="caution">
    <text evidence="9">The sequence shown here is derived from an EMBL/GenBank/DDBJ whole genome shotgun (WGS) entry which is preliminary data.</text>
</comment>
<dbReference type="PANTHER" id="PTHR43744">
    <property type="entry name" value="ABC TRANSPORTER PERMEASE PROTEIN MG189-RELATED-RELATED"/>
    <property type="match status" value="1"/>
</dbReference>
<dbReference type="Gene3D" id="1.10.3720.10">
    <property type="entry name" value="MetI-like"/>
    <property type="match status" value="1"/>
</dbReference>
<keyword evidence="10" id="KW-1185">Reference proteome</keyword>
<evidence type="ECO:0000256" key="3">
    <source>
        <dbReference type="ARBA" id="ARBA00022475"/>
    </source>
</evidence>
<dbReference type="OrthoDB" id="2565312at2"/>
<reference evidence="9 10" key="1">
    <citation type="submission" date="2018-05" db="EMBL/GenBank/DDBJ databases">
        <title>Paenibacillus flagellatus sp. nov., isolated from selenium mineral soil.</title>
        <authorList>
            <person name="Dai X."/>
        </authorList>
    </citation>
    <scope>NUCLEOTIDE SEQUENCE [LARGE SCALE GENOMIC DNA]</scope>
    <source>
        <strain evidence="9 10">DXL2</strain>
    </source>
</reference>
<feature type="transmembrane region" description="Helical" evidence="7">
    <location>
        <begin position="12"/>
        <end position="37"/>
    </location>
</feature>
<dbReference type="GO" id="GO:0005886">
    <property type="term" value="C:plasma membrane"/>
    <property type="evidence" value="ECO:0007669"/>
    <property type="project" value="UniProtKB-SubCell"/>
</dbReference>
<keyword evidence="6 7" id="KW-0472">Membrane</keyword>
<dbReference type="InterPro" id="IPR035906">
    <property type="entry name" value="MetI-like_sf"/>
</dbReference>
<dbReference type="RefSeq" id="WP_110841399.1">
    <property type="nucleotide sequence ID" value="NZ_QJVJ01000008.1"/>
</dbReference>
<feature type="transmembrane region" description="Helical" evidence="7">
    <location>
        <begin position="112"/>
        <end position="130"/>
    </location>
</feature>
<feature type="transmembrane region" description="Helical" evidence="7">
    <location>
        <begin position="142"/>
        <end position="162"/>
    </location>
</feature>
<name>A0A2V5K136_9BACL</name>
<gene>
    <name evidence="9" type="ORF">DLM86_17720</name>
</gene>
<dbReference type="Pfam" id="PF00528">
    <property type="entry name" value="BPD_transp_1"/>
    <property type="match status" value="1"/>
</dbReference>
<keyword evidence="4 7" id="KW-0812">Transmembrane</keyword>
<dbReference type="EMBL" id="QJVJ01000008">
    <property type="protein sequence ID" value="PYI52849.1"/>
    <property type="molecule type" value="Genomic_DNA"/>
</dbReference>
<sequence length="291" mass="32865">MHRYLSPSRIVFQLFNYTFFVVFCISILVPFINAIAISLSSYHGVLSGKVGLWPIEFQLDSYIKIAGNYTFLRSFVNTAGLTVINTVLSVIVSLCAAYALSHKLFVGRGAAMTYILITMFFSGGLIPTYLNVMNLGLGNTYWALILPGLVSPFYIIVYKNMIDQLPKELLESAEIDGAGEFRLLFRIVLPLVLPMTMAFVIFSAVAHWNQWFGVLLYIKEKSMWTLQFQLREILNNARLEDETLNPLGQQIIHPENLKMAALMVTILPIIVIYPFVQKYFIHGQFVGAVKG</sequence>
<protein>
    <submittedName>
        <fullName evidence="9">Carbohydrate ABC transporter permease</fullName>
    </submittedName>
</protein>
<dbReference type="SUPFAM" id="SSF161098">
    <property type="entry name" value="MetI-like"/>
    <property type="match status" value="1"/>
</dbReference>
<comment type="similarity">
    <text evidence="7">Belongs to the binding-protein-dependent transport system permease family.</text>
</comment>
<organism evidence="9 10">
    <name type="scientific">Paenibacillus flagellatus</name>
    <dbReference type="NCBI Taxonomy" id="2211139"/>
    <lineage>
        <taxon>Bacteria</taxon>
        <taxon>Bacillati</taxon>
        <taxon>Bacillota</taxon>
        <taxon>Bacilli</taxon>
        <taxon>Bacillales</taxon>
        <taxon>Paenibacillaceae</taxon>
        <taxon>Paenibacillus</taxon>
    </lineage>
</organism>
<evidence type="ECO:0000256" key="4">
    <source>
        <dbReference type="ARBA" id="ARBA00022692"/>
    </source>
</evidence>
<keyword evidence="5 7" id="KW-1133">Transmembrane helix</keyword>